<protein>
    <submittedName>
        <fullName evidence="1">(northern house mosquito) hypothetical protein</fullName>
    </submittedName>
</protein>
<dbReference type="EMBL" id="HBUE01105034">
    <property type="protein sequence ID" value="CAG6486665.1"/>
    <property type="molecule type" value="Transcribed_RNA"/>
</dbReference>
<sequence length="106" mass="12467">MMLPSRQPRTVLSPFIQTGFWPLHCHWMKPPKKKVARLSIPTSQKHNPNLCLSFAFRQRCDSDVRRLASGFLFRFGRGKSYRRDRRRVSLFEKCAGFLACDFGYKV</sequence>
<dbReference type="EMBL" id="HBUE01105031">
    <property type="protein sequence ID" value="CAG6486662.1"/>
    <property type="molecule type" value="Transcribed_RNA"/>
</dbReference>
<dbReference type="EMBL" id="HBUE01105023">
    <property type="protein sequence ID" value="CAG6486656.1"/>
    <property type="molecule type" value="Transcribed_RNA"/>
</dbReference>
<reference evidence="1" key="1">
    <citation type="submission" date="2021-05" db="EMBL/GenBank/DDBJ databases">
        <authorList>
            <person name="Alioto T."/>
            <person name="Alioto T."/>
            <person name="Gomez Garrido J."/>
        </authorList>
    </citation>
    <scope>NUCLEOTIDE SEQUENCE</scope>
</reference>
<proteinExistence type="predicted"/>
<evidence type="ECO:0000313" key="1">
    <source>
        <dbReference type="EMBL" id="CAG6486662.1"/>
    </source>
</evidence>
<organism evidence="1">
    <name type="scientific">Culex pipiens</name>
    <name type="common">House mosquito</name>
    <dbReference type="NCBI Taxonomy" id="7175"/>
    <lineage>
        <taxon>Eukaryota</taxon>
        <taxon>Metazoa</taxon>
        <taxon>Ecdysozoa</taxon>
        <taxon>Arthropoda</taxon>
        <taxon>Hexapoda</taxon>
        <taxon>Insecta</taxon>
        <taxon>Pterygota</taxon>
        <taxon>Neoptera</taxon>
        <taxon>Endopterygota</taxon>
        <taxon>Diptera</taxon>
        <taxon>Nematocera</taxon>
        <taxon>Culicoidea</taxon>
        <taxon>Culicidae</taxon>
        <taxon>Culicinae</taxon>
        <taxon>Culicini</taxon>
        <taxon>Culex</taxon>
        <taxon>Culex</taxon>
    </lineage>
</organism>
<name>A0A8D8C4C8_CULPI</name>
<accession>A0A8D8C4C8</accession>
<dbReference type="AlphaFoldDB" id="A0A8D8C4C8"/>